<feature type="transmembrane region" description="Helical" evidence="8">
    <location>
        <begin position="572"/>
        <end position="593"/>
    </location>
</feature>
<sequence length="713" mass="75029">MSITATTTNGHPPELDAEATARKKAKAETIARYVAMFLMPLIMVVMMVGGYLAAMHAPTPHNMPIAVAGAPASATGFAKALEAADPEAVDVRITVDADSARQAVLDRTVTASVVLEGSNATLYTAGSAGASQASAVTALLAPQIMGQDLKMSAEDLAPLPENDKSGLGAMFLTTALVMAGYLPFSLTLSNSPELLRFRRALPLLAGWSTLIASLVWVVTGPLLGVVTPENAWAMVGVSWLGVFSIGAVQLLLTRLLGPLAILVAMFMLMVLGVPASNMGLSVYTMPGIYTFFHSFLPTPALGEALRSVLYFEGAGTWGYLAVLVIGAVIALLLVLAYDARKRRLKPNAPDPAIGVPSLHGGKRPKTRFWRYAALLFFPLGMVIMMVSFMLGAMAEPTPREMPVAISAPTVSTTAQTVDSLHESMPGLFDLRTVDSEAEARTMVAERTVSGAMVMPAAPGEPALLLTNEAAGSSAHQLITQIFGQVAAGNGMELVSQDVAPLSSGDSAGTVSMYMAMGWIMSGFMIIVVGASAAPASRPLRKLLPIVAGWSVFMSALLWWIAGPIIGGFSGHFWAMFGTGIVAIFTVAMFATVFERLMGMLSILPVVAILMFLGIPASGAALSIYMQPEIFSVLHEILPMPAAVEAVRSILYFGSDIVGAQLVTFGIWGAVSLAVVLVIDKFKPVRTTTEVLGPLDPEPFITSAPEDEKVLATL</sequence>
<feature type="transmembrane region" description="Helical" evidence="8">
    <location>
        <begin position="200"/>
        <end position="219"/>
    </location>
</feature>
<feature type="transmembrane region" description="Helical" evidence="8">
    <location>
        <begin position="317"/>
        <end position="337"/>
    </location>
</feature>
<evidence type="ECO:0008006" key="11">
    <source>
        <dbReference type="Google" id="ProtNLM"/>
    </source>
</evidence>
<evidence type="ECO:0000256" key="7">
    <source>
        <dbReference type="SAM" id="MobiDB-lite"/>
    </source>
</evidence>
<keyword evidence="5 8" id="KW-1133">Transmembrane helix</keyword>
<name>A0ABP9TNP4_9MICC</name>
<dbReference type="RefSeq" id="WP_210099457.1">
    <property type="nucleotide sequence ID" value="NZ_BAABLK010000037.1"/>
</dbReference>
<evidence type="ECO:0000313" key="9">
    <source>
        <dbReference type="EMBL" id="GAA5228409.1"/>
    </source>
</evidence>
<keyword evidence="6 8" id="KW-0472">Membrane</keyword>
<feature type="transmembrane region" description="Helical" evidence="8">
    <location>
        <begin position="600"/>
        <end position="625"/>
    </location>
</feature>
<evidence type="ECO:0000256" key="3">
    <source>
        <dbReference type="ARBA" id="ARBA00022475"/>
    </source>
</evidence>
<feature type="transmembrane region" description="Helical" evidence="8">
    <location>
        <begin position="167"/>
        <end position="188"/>
    </location>
</feature>
<comment type="subcellular location">
    <subcellularLocation>
        <location evidence="1">Cell membrane</location>
        <topology evidence="1">Multi-pass membrane protein</topology>
    </subcellularLocation>
</comment>
<comment type="caution">
    <text evidence="9">The sequence shown here is derived from an EMBL/GenBank/DDBJ whole genome shotgun (WGS) entry which is preliminary data.</text>
</comment>
<feature type="transmembrane region" description="Helical" evidence="8">
    <location>
        <begin position="33"/>
        <end position="54"/>
    </location>
</feature>
<evidence type="ECO:0000313" key="10">
    <source>
        <dbReference type="Proteomes" id="UP001501257"/>
    </source>
</evidence>
<feature type="transmembrane region" description="Helical" evidence="8">
    <location>
        <begin position="231"/>
        <end position="252"/>
    </location>
</feature>
<dbReference type="InterPro" id="IPR051328">
    <property type="entry name" value="T7SS_ABC-Transporter"/>
</dbReference>
<feature type="compositionally biased region" description="Polar residues" evidence="7">
    <location>
        <begin position="1"/>
        <end position="10"/>
    </location>
</feature>
<evidence type="ECO:0000256" key="6">
    <source>
        <dbReference type="ARBA" id="ARBA00023136"/>
    </source>
</evidence>
<evidence type="ECO:0000256" key="1">
    <source>
        <dbReference type="ARBA" id="ARBA00004651"/>
    </source>
</evidence>
<dbReference type="PANTHER" id="PTHR43077">
    <property type="entry name" value="TRANSPORT PERMEASE YVFS-RELATED"/>
    <property type="match status" value="1"/>
</dbReference>
<feature type="transmembrane region" description="Helical" evidence="8">
    <location>
        <begin position="656"/>
        <end position="678"/>
    </location>
</feature>
<feature type="transmembrane region" description="Helical" evidence="8">
    <location>
        <begin position="371"/>
        <end position="394"/>
    </location>
</feature>
<keyword evidence="4 8" id="KW-0812">Transmembrane</keyword>
<feature type="transmembrane region" description="Helical" evidence="8">
    <location>
        <begin position="510"/>
        <end position="530"/>
    </location>
</feature>
<protein>
    <recommendedName>
        <fullName evidence="11">ABC transporter permease</fullName>
    </recommendedName>
</protein>
<proteinExistence type="inferred from homology"/>
<evidence type="ECO:0000256" key="5">
    <source>
        <dbReference type="ARBA" id="ARBA00022989"/>
    </source>
</evidence>
<organism evidence="9 10">
    <name type="scientific">Paeniglutamicibacter antarcticus</name>
    <dbReference type="NCBI Taxonomy" id="494023"/>
    <lineage>
        <taxon>Bacteria</taxon>
        <taxon>Bacillati</taxon>
        <taxon>Actinomycetota</taxon>
        <taxon>Actinomycetes</taxon>
        <taxon>Micrococcales</taxon>
        <taxon>Micrococcaceae</taxon>
        <taxon>Paeniglutamicibacter</taxon>
    </lineage>
</organism>
<feature type="transmembrane region" description="Helical" evidence="8">
    <location>
        <begin position="259"/>
        <end position="283"/>
    </location>
</feature>
<gene>
    <name evidence="9" type="ORF">GCM10025778_29430</name>
</gene>
<dbReference type="EMBL" id="BAABLK010000037">
    <property type="protein sequence ID" value="GAA5228409.1"/>
    <property type="molecule type" value="Genomic_DNA"/>
</dbReference>
<keyword evidence="10" id="KW-1185">Reference proteome</keyword>
<evidence type="ECO:0000256" key="4">
    <source>
        <dbReference type="ARBA" id="ARBA00022692"/>
    </source>
</evidence>
<reference evidence="10" key="1">
    <citation type="journal article" date="2019" name="Int. J. Syst. Evol. Microbiol.">
        <title>The Global Catalogue of Microorganisms (GCM) 10K type strain sequencing project: providing services to taxonomists for standard genome sequencing and annotation.</title>
        <authorList>
            <consortium name="The Broad Institute Genomics Platform"/>
            <consortium name="The Broad Institute Genome Sequencing Center for Infectious Disease"/>
            <person name="Wu L."/>
            <person name="Ma J."/>
        </authorList>
    </citation>
    <scope>NUCLEOTIDE SEQUENCE [LARGE SCALE GENOMIC DNA]</scope>
    <source>
        <strain evidence="10">JCM 18952</strain>
    </source>
</reference>
<evidence type="ECO:0000256" key="2">
    <source>
        <dbReference type="ARBA" id="ARBA00007783"/>
    </source>
</evidence>
<feature type="transmembrane region" description="Helical" evidence="8">
    <location>
        <begin position="542"/>
        <end position="560"/>
    </location>
</feature>
<dbReference type="PANTHER" id="PTHR43077:SF8">
    <property type="entry name" value="DOXORUBICIN RESISTANCE ABC TRANSPORTER PERMEASE PROTEIN DRRB"/>
    <property type="match status" value="1"/>
</dbReference>
<dbReference type="Proteomes" id="UP001501257">
    <property type="component" value="Unassembled WGS sequence"/>
</dbReference>
<evidence type="ECO:0000256" key="8">
    <source>
        <dbReference type="SAM" id="Phobius"/>
    </source>
</evidence>
<comment type="similarity">
    <text evidence="2">Belongs to the ABC-2 integral membrane protein family.</text>
</comment>
<keyword evidence="3" id="KW-1003">Cell membrane</keyword>
<accession>A0ABP9TNP4</accession>
<feature type="region of interest" description="Disordered" evidence="7">
    <location>
        <begin position="1"/>
        <end position="20"/>
    </location>
</feature>